<dbReference type="EMBL" id="JAAATY010000038">
    <property type="protein sequence ID" value="NRN70399.1"/>
    <property type="molecule type" value="Genomic_DNA"/>
</dbReference>
<name>A0ABX2FG80_9PSEU</name>
<dbReference type="InterPro" id="IPR016039">
    <property type="entry name" value="Thiolase-like"/>
</dbReference>
<dbReference type="PANTHER" id="PTHR34069">
    <property type="entry name" value="3-OXOACYL-[ACYL-CARRIER-PROTEIN] SYNTHASE 3"/>
    <property type="match status" value="1"/>
</dbReference>
<evidence type="ECO:0000256" key="1">
    <source>
        <dbReference type="ARBA" id="ARBA00022679"/>
    </source>
</evidence>
<evidence type="ECO:0000313" key="5">
    <source>
        <dbReference type="Proteomes" id="UP000763557"/>
    </source>
</evidence>
<keyword evidence="1" id="KW-0808">Transferase</keyword>
<dbReference type="Proteomes" id="UP000763557">
    <property type="component" value="Unassembled WGS sequence"/>
</dbReference>
<dbReference type="PANTHER" id="PTHR34069:SF3">
    <property type="entry name" value="ACYL-COA:ACYL-COA ALKYLTRANSFERASE"/>
    <property type="match status" value="1"/>
</dbReference>
<dbReference type="Pfam" id="PF08541">
    <property type="entry name" value="ACP_syn_III_C"/>
    <property type="match status" value="1"/>
</dbReference>
<dbReference type="InterPro" id="IPR013747">
    <property type="entry name" value="ACP_syn_III_C"/>
</dbReference>
<keyword evidence="5" id="KW-1185">Reference proteome</keyword>
<accession>A0ABX2FG80</accession>
<gene>
    <name evidence="4" type="ORF">GC106_76640</name>
</gene>
<reference evidence="4 5" key="1">
    <citation type="submission" date="2020-01" db="EMBL/GenBank/DDBJ databases">
        <title>Kibdelosporangium persica a novel Actinomycetes from a hot desert in Iran.</title>
        <authorList>
            <person name="Safaei N."/>
            <person name="Zaburannyi N."/>
            <person name="Mueller R."/>
            <person name="Wink J."/>
        </authorList>
    </citation>
    <scope>NUCLEOTIDE SEQUENCE [LARGE SCALE GENOMIC DNA]</scope>
    <source>
        <strain evidence="4 5">4NS15</strain>
    </source>
</reference>
<feature type="domain" description="Beta-ketoacyl-[acyl-carrier-protein] synthase III C-terminal" evidence="3">
    <location>
        <begin position="234"/>
        <end position="323"/>
    </location>
</feature>
<evidence type="ECO:0000256" key="2">
    <source>
        <dbReference type="ARBA" id="ARBA00023315"/>
    </source>
</evidence>
<sequence length="326" mass="34671">MTTVALKAVAFSWPDRAVAVAGLPGRAVLGATERETLAGLGIERIRADDAVSGFELAAGAARQALSRAGVAPADVGALVVIEPRSPETLMSSEATRLQAALGAGRAVVFSVGGLGCVSVTPALLAARGLVAADADMDNVLVVHGSKPVTPLRYRHPVTVNGDGGMAAVISRQGRVRIVDILQETNGDYWDLFAVDYRDRPSARWRERCRDLHDYSFALAVESGNRLRALYTKLLERNDLRAEDIDGHIGHNLSVGSLRFVEDALGVRIAGTCFDNLRQYGHLGPNDVLLNLQVAMENGELCDGQRVLLVNSSPVAAWSMVLVEIGG</sequence>
<organism evidence="4 5">
    <name type="scientific">Kibdelosporangium persicum</name>
    <dbReference type="NCBI Taxonomy" id="2698649"/>
    <lineage>
        <taxon>Bacteria</taxon>
        <taxon>Bacillati</taxon>
        <taxon>Actinomycetota</taxon>
        <taxon>Actinomycetes</taxon>
        <taxon>Pseudonocardiales</taxon>
        <taxon>Pseudonocardiaceae</taxon>
        <taxon>Kibdelosporangium</taxon>
    </lineage>
</organism>
<evidence type="ECO:0000313" key="4">
    <source>
        <dbReference type="EMBL" id="NRN70399.1"/>
    </source>
</evidence>
<dbReference type="Gene3D" id="3.40.47.10">
    <property type="match status" value="2"/>
</dbReference>
<proteinExistence type="predicted"/>
<evidence type="ECO:0000259" key="3">
    <source>
        <dbReference type="Pfam" id="PF08541"/>
    </source>
</evidence>
<dbReference type="RefSeq" id="WP_173141516.1">
    <property type="nucleotide sequence ID" value="NZ_CBCSGW010000034.1"/>
</dbReference>
<protein>
    <submittedName>
        <fullName evidence="4">3-oxoacyl-[acyl-carrier-protein] synthase III</fullName>
    </submittedName>
</protein>
<comment type="caution">
    <text evidence="4">The sequence shown here is derived from an EMBL/GenBank/DDBJ whole genome shotgun (WGS) entry which is preliminary data.</text>
</comment>
<dbReference type="CDD" id="cd00827">
    <property type="entry name" value="init_cond_enzymes"/>
    <property type="match status" value="1"/>
</dbReference>
<keyword evidence="2" id="KW-0012">Acyltransferase</keyword>
<dbReference type="SUPFAM" id="SSF53901">
    <property type="entry name" value="Thiolase-like"/>
    <property type="match status" value="1"/>
</dbReference>